<evidence type="ECO:0000256" key="8">
    <source>
        <dbReference type="ARBA" id="ARBA00022847"/>
    </source>
</evidence>
<dbReference type="GO" id="GO:0006847">
    <property type="term" value="P:plasma membrane acetate transport"/>
    <property type="evidence" value="ECO:0007669"/>
    <property type="project" value="TreeGrafter"/>
</dbReference>
<dbReference type="OrthoDB" id="9764416at2"/>
<feature type="transmembrane region" description="Helical" evidence="17">
    <location>
        <begin position="458"/>
        <end position="482"/>
    </location>
</feature>
<keyword evidence="6" id="KW-0997">Cell inner membrane</keyword>
<dbReference type="EMBL" id="QQAV01000003">
    <property type="protein sequence ID" value="RDI26020.1"/>
    <property type="molecule type" value="Genomic_DNA"/>
</dbReference>
<dbReference type="GO" id="GO:0005886">
    <property type="term" value="C:plasma membrane"/>
    <property type="evidence" value="ECO:0007669"/>
    <property type="project" value="UniProtKB-SubCell"/>
</dbReference>
<keyword evidence="7 17" id="KW-0812">Transmembrane</keyword>
<feature type="transmembrane region" description="Helical" evidence="17">
    <location>
        <begin position="322"/>
        <end position="348"/>
    </location>
</feature>
<dbReference type="AlphaFoldDB" id="A0A370FH06"/>
<name>A0A370FH06_9BURK</name>
<keyword evidence="10" id="KW-0915">Sodium</keyword>
<feature type="transmembrane region" description="Helical" evidence="17">
    <location>
        <begin position="84"/>
        <end position="107"/>
    </location>
</feature>
<reference evidence="19 20" key="1">
    <citation type="submission" date="2018-07" db="EMBL/GenBank/DDBJ databases">
        <title>Genomic Encyclopedia of Type Strains, Phase IV (KMG-IV): sequencing the most valuable type-strain genomes for metagenomic binning, comparative biology and taxonomic classification.</title>
        <authorList>
            <person name="Goeker M."/>
        </authorList>
    </citation>
    <scope>NUCLEOTIDE SEQUENCE [LARGE SCALE GENOMIC DNA]</scope>
    <source>
        <strain evidence="19 20">DSM 21352</strain>
    </source>
</reference>
<feature type="signal peptide" evidence="18">
    <location>
        <begin position="1"/>
        <end position="27"/>
    </location>
</feature>
<evidence type="ECO:0000256" key="11">
    <source>
        <dbReference type="ARBA" id="ARBA00023065"/>
    </source>
</evidence>
<feature type="transmembrane region" description="Helical" evidence="17">
    <location>
        <begin position="190"/>
        <end position="209"/>
    </location>
</feature>
<dbReference type="PROSITE" id="PS50283">
    <property type="entry name" value="NA_SOLUT_SYMP_3"/>
    <property type="match status" value="1"/>
</dbReference>
<evidence type="ECO:0000256" key="15">
    <source>
        <dbReference type="ARBA" id="ARBA00032392"/>
    </source>
</evidence>
<dbReference type="PROSITE" id="PS00456">
    <property type="entry name" value="NA_SOLUT_SYMP_1"/>
    <property type="match status" value="1"/>
</dbReference>
<dbReference type="GO" id="GO:0015123">
    <property type="term" value="F:acetate transmembrane transporter activity"/>
    <property type="evidence" value="ECO:0007669"/>
    <property type="project" value="TreeGrafter"/>
</dbReference>
<organism evidence="19 20">
    <name type="scientific">Pseudacidovorax intermedius</name>
    <dbReference type="NCBI Taxonomy" id="433924"/>
    <lineage>
        <taxon>Bacteria</taxon>
        <taxon>Pseudomonadati</taxon>
        <taxon>Pseudomonadota</taxon>
        <taxon>Betaproteobacteria</taxon>
        <taxon>Burkholderiales</taxon>
        <taxon>Comamonadaceae</taxon>
        <taxon>Pseudacidovorax</taxon>
    </lineage>
</organism>
<feature type="transmembrane region" description="Helical" evidence="17">
    <location>
        <begin position="524"/>
        <end position="548"/>
    </location>
</feature>
<feature type="transmembrane region" description="Helical" evidence="17">
    <location>
        <begin position="113"/>
        <end position="131"/>
    </location>
</feature>
<keyword evidence="13" id="KW-0739">Sodium transport</keyword>
<evidence type="ECO:0000256" key="4">
    <source>
        <dbReference type="ARBA" id="ARBA00022448"/>
    </source>
</evidence>
<evidence type="ECO:0000313" key="20">
    <source>
        <dbReference type="Proteomes" id="UP000255265"/>
    </source>
</evidence>
<dbReference type="InterPro" id="IPR001734">
    <property type="entry name" value="Na/solute_symporter"/>
</dbReference>
<evidence type="ECO:0000256" key="7">
    <source>
        <dbReference type="ARBA" id="ARBA00022692"/>
    </source>
</evidence>
<evidence type="ECO:0000256" key="3">
    <source>
        <dbReference type="ARBA" id="ARBA00018047"/>
    </source>
</evidence>
<feature type="transmembrane region" description="Helical" evidence="17">
    <location>
        <begin position="489"/>
        <end position="512"/>
    </location>
</feature>
<dbReference type="FunFam" id="1.20.1730.10:FF:000001">
    <property type="entry name" value="Cation/acetate symporter ActP"/>
    <property type="match status" value="1"/>
</dbReference>
<keyword evidence="8" id="KW-0769">Symport</keyword>
<evidence type="ECO:0000256" key="12">
    <source>
        <dbReference type="ARBA" id="ARBA00023136"/>
    </source>
</evidence>
<dbReference type="GO" id="GO:0006814">
    <property type="term" value="P:sodium ion transport"/>
    <property type="evidence" value="ECO:0007669"/>
    <property type="project" value="UniProtKB-KW"/>
</dbReference>
<dbReference type="Proteomes" id="UP000255265">
    <property type="component" value="Unassembled WGS sequence"/>
</dbReference>
<dbReference type="PANTHER" id="PTHR48086">
    <property type="entry name" value="SODIUM/PROLINE SYMPORTER-RELATED"/>
    <property type="match status" value="1"/>
</dbReference>
<evidence type="ECO:0000313" key="19">
    <source>
        <dbReference type="EMBL" id="RDI26020.1"/>
    </source>
</evidence>
<accession>A0A370FH06</accession>
<evidence type="ECO:0000256" key="6">
    <source>
        <dbReference type="ARBA" id="ARBA00022519"/>
    </source>
</evidence>
<evidence type="ECO:0000256" key="9">
    <source>
        <dbReference type="ARBA" id="ARBA00022989"/>
    </source>
</evidence>
<keyword evidence="11" id="KW-0406">Ion transport</keyword>
<feature type="transmembrane region" description="Helical" evidence="17">
    <location>
        <begin position="221"/>
        <end position="241"/>
    </location>
</feature>
<feature type="transmembrane region" description="Helical" evidence="17">
    <location>
        <begin position="43"/>
        <end position="63"/>
    </location>
</feature>
<feature type="chain" id="PRO_5016934742" description="Cation/acetate symporter ActP" evidence="18">
    <location>
        <begin position="28"/>
        <end position="580"/>
    </location>
</feature>
<dbReference type="RefSeq" id="WP_114802629.1">
    <property type="nucleotide sequence ID" value="NZ_QQAV01000003.1"/>
</dbReference>
<keyword evidence="18" id="KW-0732">Signal</keyword>
<evidence type="ECO:0000256" key="13">
    <source>
        <dbReference type="ARBA" id="ARBA00023201"/>
    </source>
</evidence>
<dbReference type="NCBIfam" id="NF006903">
    <property type="entry name" value="PRK09395.1"/>
    <property type="match status" value="1"/>
</dbReference>
<evidence type="ECO:0000256" key="16">
    <source>
        <dbReference type="RuleBase" id="RU362091"/>
    </source>
</evidence>
<dbReference type="Pfam" id="PF00474">
    <property type="entry name" value="SSF"/>
    <property type="match status" value="1"/>
</dbReference>
<dbReference type="InterPro" id="IPR018212">
    <property type="entry name" value="Na/solute_symporter_CS"/>
</dbReference>
<gene>
    <name evidence="19" type="ORF">DFR41_103176</name>
</gene>
<evidence type="ECO:0000256" key="10">
    <source>
        <dbReference type="ARBA" id="ARBA00023053"/>
    </source>
</evidence>
<comment type="similarity">
    <text evidence="2 16">Belongs to the sodium:solute symporter (SSF) (TC 2.A.21) family.</text>
</comment>
<keyword evidence="12 17" id="KW-0472">Membrane</keyword>
<dbReference type="GO" id="GO:0015293">
    <property type="term" value="F:symporter activity"/>
    <property type="evidence" value="ECO:0007669"/>
    <property type="project" value="UniProtKB-KW"/>
</dbReference>
<feature type="transmembrane region" description="Helical" evidence="17">
    <location>
        <begin position="383"/>
        <end position="412"/>
    </location>
</feature>
<dbReference type="InterPro" id="IPR050277">
    <property type="entry name" value="Sodium:Solute_Symporter"/>
</dbReference>
<dbReference type="Gene3D" id="1.20.1730.10">
    <property type="entry name" value="Sodium/glucose cotransporter"/>
    <property type="match status" value="1"/>
</dbReference>
<dbReference type="CDD" id="cd11480">
    <property type="entry name" value="SLC5sbd_u4"/>
    <property type="match status" value="1"/>
</dbReference>
<comment type="subcellular location">
    <subcellularLocation>
        <location evidence="1">Cell inner membrane</location>
        <topology evidence="1">Multi-pass membrane protein</topology>
    </subcellularLocation>
</comment>
<feature type="transmembrane region" description="Helical" evidence="17">
    <location>
        <begin position="286"/>
        <end position="310"/>
    </location>
</feature>
<feature type="transmembrane region" description="Helical" evidence="17">
    <location>
        <begin position="157"/>
        <end position="178"/>
    </location>
</feature>
<dbReference type="PANTHER" id="PTHR48086:SF6">
    <property type="entry name" value="CATION_ACETATE SYMPORTER ACTP"/>
    <property type="match status" value="1"/>
</dbReference>
<keyword evidence="4" id="KW-0813">Transport</keyword>
<protein>
    <recommendedName>
        <fullName evidence="3">Cation/acetate symporter ActP</fullName>
    </recommendedName>
    <alternativeName>
        <fullName evidence="15">Acetate permease</fullName>
    </alternativeName>
    <alternativeName>
        <fullName evidence="14">Acetate transporter ActP</fullName>
    </alternativeName>
</protein>
<dbReference type="InterPro" id="IPR038377">
    <property type="entry name" value="Na/Glc_symporter_sf"/>
</dbReference>
<keyword evidence="20" id="KW-1185">Reference proteome</keyword>
<keyword evidence="9 17" id="KW-1133">Transmembrane helix</keyword>
<evidence type="ECO:0000256" key="2">
    <source>
        <dbReference type="ARBA" id="ARBA00006434"/>
    </source>
</evidence>
<comment type="caution">
    <text evidence="19">The sequence shown here is derived from an EMBL/GenBank/DDBJ whole genome shotgun (WGS) entry which is preliminary data.</text>
</comment>
<evidence type="ECO:0000256" key="1">
    <source>
        <dbReference type="ARBA" id="ARBA00004429"/>
    </source>
</evidence>
<proteinExistence type="inferred from homology"/>
<evidence type="ECO:0000256" key="14">
    <source>
        <dbReference type="ARBA" id="ARBA00031561"/>
    </source>
</evidence>
<keyword evidence="5" id="KW-1003">Cell membrane</keyword>
<sequence>MTRLSFRTTAARLAPAALLLLAGLAHAAGGDVGQVAKQPTNWIAIGMFMVFVAGTLYITKWAAKRTRSAADFYTAGGGITGFQNGLAIAGDYMSAASFLGISAAVMATGYDGLIYSIGFLVGWPVLTFLMAERLRNLGKFTFADVAGYRFRPGPIRAFAASGTLVVVSFYLIAQMVGAGQLIKLLFGLDYWVAVVIVGALMMVYVLFGGMTATTWVQIIKAVMLLAGVTFMAVMVLAAFHFSPEALFAKSVEVRTQIAANAGKSPDEARSIGLAIMGPGGFVKDPISAISFGMALMFGTAGLPHILMRFFTVPDAKEARKSVGWATVWIGYFYLLIFIIGFGAITLVLTNPEFANVATGVIHGGAGATNMAAVLVAKAVGGNVFFGFISAVAFATILAVVAGLTLSGASAVSHDLYATLIKQGRAEPRDELRVSRITTVALGVIAVLLGIAFEKQNIAFMVSLAFAIAASANFPVLFMSVLWKDCTTRGAVIGGTLGLAASVGLTIVSPSVWEATLGYPKGSALFPYTSPALFSMAIGFAGIWLFSLLDRSRQAAAERAAFPAQQVRSETGLGASGASGH</sequence>
<evidence type="ECO:0000256" key="5">
    <source>
        <dbReference type="ARBA" id="ARBA00022475"/>
    </source>
</evidence>
<evidence type="ECO:0000256" key="17">
    <source>
        <dbReference type="SAM" id="Phobius"/>
    </source>
</evidence>
<evidence type="ECO:0000256" key="18">
    <source>
        <dbReference type="SAM" id="SignalP"/>
    </source>
</evidence>
<dbReference type="NCBIfam" id="TIGR00813">
    <property type="entry name" value="sss"/>
    <property type="match status" value="1"/>
</dbReference>